<evidence type="ECO:0000256" key="1">
    <source>
        <dbReference type="ARBA" id="ARBA00023002"/>
    </source>
</evidence>
<dbReference type="RefSeq" id="WP_398657705.1">
    <property type="nucleotide sequence ID" value="NZ_JBITDC010000007.1"/>
</dbReference>
<keyword evidence="1" id="KW-0560">Oxidoreductase</keyword>
<dbReference type="NCBIfam" id="NF007695">
    <property type="entry name" value="PRK10376.1"/>
    <property type="match status" value="1"/>
</dbReference>
<dbReference type="InterPro" id="IPR023210">
    <property type="entry name" value="NADP_OxRdtase_dom"/>
</dbReference>
<dbReference type="Proteomes" id="UP001612415">
    <property type="component" value="Unassembled WGS sequence"/>
</dbReference>
<protein>
    <submittedName>
        <fullName evidence="3">Oxidoreductase</fullName>
    </submittedName>
</protein>
<dbReference type="CDD" id="cd19088">
    <property type="entry name" value="AKR_AKR13B1"/>
    <property type="match status" value="1"/>
</dbReference>
<dbReference type="PANTHER" id="PTHR43625:SF40">
    <property type="entry name" value="ALDO-KETO REDUCTASE YAKC [NADP(+)]"/>
    <property type="match status" value="1"/>
</dbReference>
<evidence type="ECO:0000313" key="3">
    <source>
        <dbReference type="EMBL" id="MFI5677015.1"/>
    </source>
</evidence>
<accession>A0ABW7Y3R9</accession>
<dbReference type="InterPro" id="IPR020471">
    <property type="entry name" value="AKR"/>
</dbReference>
<evidence type="ECO:0000313" key="4">
    <source>
        <dbReference type="Proteomes" id="UP001612415"/>
    </source>
</evidence>
<evidence type="ECO:0000259" key="2">
    <source>
        <dbReference type="Pfam" id="PF00248"/>
    </source>
</evidence>
<keyword evidence="4" id="KW-1185">Reference proteome</keyword>
<proteinExistence type="predicted"/>
<dbReference type="Gene3D" id="3.20.20.100">
    <property type="entry name" value="NADP-dependent oxidoreductase domain"/>
    <property type="match status" value="1"/>
</dbReference>
<dbReference type="PRINTS" id="PR00069">
    <property type="entry name" value="ALDKETRDTASE"/>
</dbReference>
<organism evidence="3 4">
    <name type="scientific">Streptomyces cellulosae</name>
    <dbReference type="NCBI Taxonomy" id="1968"/>
    <lineage>
        <taxon>Bacteria</taxon>
        <taxon>Bacillati</taxon>
        <taxon>Actinomycetota</taxon>
        <taxon>Actinomycetes</taxon>
        <taxon>Kitasatosporales</taxon>
        <taxon>Streptomycetaceae</taxon>
        <taxon>Streptomyces</taxon>
    </lineage>
</organism>
<reference evidence="3 4" key="1">
    <citation type="submission" date="2024-10" db="EMBL/GenBank/DDBJ databases">
        <title>The Natural Products Discovery Center: Release of the First 8490 Sequenced Strains for Exploring Actinobacteria Biosynthetic Diversity.</title>
        <authorList>
            <person name="Kalkreuter E."/>
            <person name="Kautsar S.A."/>
            <person name="Yang D."/>
            <person name="Bader C.D."/>
            <person name="Teijaro C.N."/>
            <person name="Fluegel L."/>
            <person name="Davis C.M."/>
            <person name="Simpson J.R."/>
            <person name="Lauterbach L."/>
            <person name="Steele A.D."/>
            <person name="Gui C."/>
            <person name="Meng S."/>
            <person name="Li G."/>
            <person name="Viehrig K."/>
            <person name="Ye F."/>
            <person name="Su P."/>
            <person name="Kiefer A.F."/>
            <person name="Nichols A."/>
            <person name="Cepeda A.J."/>
            <person name="Yan W."/>
            <person name="Fan B."/>
            <person name="Jiang Y."/>
            <person name="Adhikari A."/>
            <person name="Zheng C.-J."/>
            <person name="Schuster L."/>
            <person name="Cowan T.M."/>
            <person name="Smanski M.J."/>
            <person name="Chevrette M.G."/>
            <person name="De Carvalho L.P.S."/>
            <person name="Shen B."/>
        </authorList>
    </citation>
    <scope>NUCLEOTIDE SEQUENCE [LARGE SCALE GENOMIC DNA]</scope>
    <source>
        <strain evidence="3 4">NPDC051599</strain>
    </source>
</reference>
<gene>
    <name evidence="3" type="ORF">ACIA8P_20450</name>
</gene>
<dbReference type="Pfam" id="PF00248">
    <property type="entry name" value="Aldo_ket_red"/>
    <property type="match status" value="1"/>
</dbReference>
<name>A0ABW7Y3R9_STRCE</name>
<dbReference type="PANTHER" id="PTHR43625">
    <property type="entry name" value="AFLATOXIN B1 ALDEHYDE REDUCTASE"/>
    <property type="match status" value="1"/>
</dbReference>
<dbReference type="InterPro" id="IPR050791">
    <property type="entry name" value="Aldo-Keto_reductase"/>
</dbReference>
<comment type="caution">
    <text evidence="3">The sequence shown here is derived from an EMBL/GenBank/DDBJ whole genome shotgun (WGS) entry which is preliminary data.</text>
</comment>
<feature type="domain" description="NADP-dependent oxidoreductase" evidence="2">
    <location>
        <begin position="15"/>
        <end position="284"/>
    </location>
</feature>
<dbReference type="EMBL" id="JBITDC010000007">
    <property type="protein sequence ID" value="MFI5677015.1"/>
    <property type="molecule type" value="Genomic_DNA"/>
</dbReference>
<dbReference type="SUPFAM" id="SSF51430">
    <property type="entry name" value="NAD(P)-linked oxidoreductase"/>
    <property type="match status" value="1"/>
</dbReference>
<sequence length="285" mass="29699">MNSDFRLGGDLLINRIGFGAMRLPTNTFHGPARDPETGRAVLRRAVELGVDHIDTAAFYASGDGTVRANALIREALHPYPAGLVIATKVGPVRTPDGGLAAGTDPAVLRPLVEENLETLGVDRLDLVYLRIGGAEPAPHGESVAERFEALAAMREEGLIRHLGLSNVTAGHLAEARGIAPVVAVQNHFHAAKRDDTAVLAACEEAGIAYVPFFPLGGGLSDVSGERIAKVAERHGATVPQIALAWLLASSPVTLAIPGTGSLAHLEENTAAGSLTLTGEDLSDLT</sequence>
<dbReference type="InterPro" id="IPR036812">
    <property type="entry name" value="NAD(P)_OxRdtase_dom_sf"/>
</dbReference>